<protein>
    <submittedName>
        <fullName evidence="1">Uncharacterized protein</fullName>
    </submittedName>
</protein>
<gene>
    <name evidence="1" type="ORF">JO379_000256</name>
</gene>
<dbReference type="EMBL" id="JAGIOH010000001">
    <property type="protein sequence ID" value="MBP2400787.1"/>
    <property type="molecule type" value="Genomic_DNA"/>
</dbReference>
<evidence type="ECO:0000313" key="2">
    <source>
        <dbReference type="Proteomes" id="UP001519291"/>
    </source>
</evidence>
<dbReference type="GeneID" id="91567149"/>
<comment type="caution">
    <text evidence="1">The sequence shown here is derived from an EMBL/GenBank/DDBJ whole genome shotgun (WGS) entry which is preliminary data.</text>
</comment>
<name>A0ABS4XWA5_9ACTN</name>
<accession>A0ABS4XWA5</accession>
<dbReference type="RefSeq" id="WP_209513361.1">
    <property type="nucleotide sequence ID" value="NZ_JAGIOH010000001.1"/>
</dbReference>
<keyword evidence="2" id="KW-1185">Reference proteome</keyword>
<evidence type="ECO:0000313" key="1">
    <source>
        <dbReference type="EMBL" id="MBP2400787.1"/>
    </source>
</evidence>
<dbReference type="Proteomes" id="UP001519291">
    <property type="component" value="Unassembled WGS sequence"/>
</dbReference>
<sequence>MGGLIVTPYRGLALLRLVAADDGRTASGPVVDAMSFMVLRGQREADAVDMRPVINSTLAEAEKVRTDTDLTPLESDHGAEFLFHVLVPTTRISFGEKTWWFEAQDDSAWAAWKPGKGQGR</sequence>
<proteinExistence type="predicted"/>
<reference evidence="1 2" key="1">
    <citation type="submission" date="2021-03" db="EMBL/GenBank/DDBJ databases">
        <title>Sequencing the genomes of 1000 actinobacteria strains.</title>
        <authorList>
            <person name="Klenk H.-P."/>
        </authorList>
    </citation>
    <scope>NUCLEOTIDE SEQUENCE [LARGE SCALE GENOMIC DNA]</scope>
    <source>
        <strain evidence="1 2">DSM 41480</strain>
    </source>
</reference>
<organism evidence="1 2">
    <name type="scientific">Streptomyces syringium</name>
    <dbReference type="NCBI Taxonomy" id="76729"/>
    <lineage>
        <taxon>Bacteria</taxon>
        <taxon>Bacillati</taxon>
        <taxon>Actinomycetota</taxon>
        <taxon>Actinomycetes</taxon>
        <taxon>Kitasatosporales</taxon>
        <taxon>Streptomycetaceae</taxon>
        <taxon>Streptomyces</taxon>
    </lineage>
</organism>